<feature type="non-terminal residue" evidence="2">
    <location>
        <position position="1"/>
    </location>
</feature>
<dbReference type="AlphaFoldDB" id="A0AAV5TS29"/>
<name>A0AAV5TS29_9BILA</name>
<gene>
    <name evidence="2" type="ORF">PENTCL1PPCAC_18949</name>
</gene>
<evidence type="ECO:0000313" key="2">
    <source>
        <dbReference type="EMBL" id="GMS96774.1"/>
    </source>
</evidence>
<accession>A0AAV5TS29</accession>
<comment type="caution">
    <text evidence="2">The sequence shown here is derived from an EMBL/GenBank/DDBJ whole genome shotgun (WGS) entry which is preliminary data.</text>
</comment>
<reference evidence="2" key="1">
    <citation type="submission" date="2023-10" db="EMBL/GenBank/DDBJ databases">
        <title>Genome assembly of Pristionchus species.</title>
        <authorList>
            <person name="Yoshida K."/>
            <person name="Sommer R.J."/>
        </authorList>
    </citation>
    <scope>NUCLEOTIDE SEQUENCE</scope>
    <source>
        <strain evidence="2">RS0144</strain>
    </source>
</reference>
<evidence type="ECO:0000313" key="3">
    <source>
        <dbReference type="Proteomes" id="UP001432027"/>
    </source>
</evidence>
<sequence>DNSHEGLRLNRGGRHPSQPISERLKTREVDRKLCIYFRHRQVLKKSKSAANISPIYCFKRLKRIIGTMRAPMDPARSL</sequence>
<dbReference type="EMBL" id="BTSX01000004">
    <property type="protein sequence ID" value="GMS96774.1"/>
    <property type="molecule type" value="Genomic_DNA"/>
</dbReference>
<organism evidence="2 3">
    <name type="scientific">Pristionchus entomophagus</name>
    <dbReference type="NCBI Taxonomy" id="358040"/>
    <lineage>
        <taxon>Eukaryota</taxon>
        <taxon>Metazoa</taxon>
        <taxon>Ecdysozoa</taxon>
        <taxon>Nematoda</taxon>
        <taxon>Chromadorea</taxon>
        <taxon>Rhabditida</taxon>
        <taxon>Rhabditina</taxon>
        <taxon>Diplogasteromorpha</taxon>
        <taxon>Diplogasteroidea</taxon>
        <taxon>Neodiplogasteridae</taxon>
        <taxon>Pristionchus</taxon>
    </lineage>
</organism>
<feature type="region of interest" description="Disordered" evidence="1">
    <location>
        <begin position="1"/>
        <end position="22"/>
    </location>
</feature>
<proteinExistence type="predicted"/>
<keyword evidence="3" id="KW-1185">Reference proteome</keyword>
<protein>
    <submittedName>
        <fullName evidence="2">Uncharacterized protein</fullName>
    </submittedName>
</protein>
<evidence type="ECO:0000256" key="1">
    <source>
        <dbReference type="SAM" id="MobiDB-lite"/>
    </source>
</evidence>
<dbReference type="Proteomes" id="UP001432027">
    <property type="component" value="Unassembled WGS sequence"/>
</dbReference>